<evidence type="ECO:0000313" key="1">
    <source>
        <dbReference type="Proteomes" id="UP000694863"/>
    </source>
</evidence>
<dbReference type="Proteomes" id="UP000694863">
    <property type="component" value="Unplaced"/>
</dbReference>
<keyword evidence="1" id="KW-1185">Reference proteome</keyword>
<accession>A0AC55CRF3</accession>
<reference evidence="2" key="1">
    <citation type="submission" date="2025-08" db="UniProtKB">
        <authorList>
            <consortium name="RefSeq"/>
        </authorList>
    </citation>
    <scope>IDENTIFICATION</scope>
</reference>
<organism evidence="1 2">
    <name type="scientific">Echinops telfairi</name>
    <name type="common">Lesser hedgehog tenrec</name>
    <dbReference type="NCBI Taxonomy" id="9371"/>
    <lineage>
        <taxon>Eukaryota</taxon>
        <taxon>Metazoa</taxon>
        <taxon>Chordata</taxon>
        <taxon>Craniata</taxon>
        <taxon>Vertebrata</taxon>
        <taxon>Euteleostomi</taxon>
        <taxon>Mammalia</taxon>
        <taxon>Eutheria</taxon>
        <taxon>Afrotheria</taxon>
        <taxon>Tenrecidae</taxon>
        <taxon>Tenrecinae</taxon>
        <taxon>Echinops</taxon>
    </lineage>
</organism>
<evidence type="ECO:0000313" key="2">
    <source>
        <dbReference type="RefSeq" id="XP_045141378.1"/>
    </source>
</evidence>
<proteinExistence type="predicted"/>
<gene>
    <name evidence="2" type="primary">CD99</name>
</gene>
<sequence>MPRCLHSELRNSPPSVLMGRLGGDIAQDVSTCGMRFWSHGLLARVWTLEKAEGGCRGGGSPRDDGEQQADSPGVIPGIVGAVVVALAGAVSSFIAYQKKRLCFKEHEEQGDLNMENQQGGNPKTPAEHSLLQKA</sequence>
<protein>
    <submittedName>
        <fullName evidence="2">CD99 antigen</fullName>
    </submittedName>
</protein>
<dbReference type="RefSeq" id="XP_045141378.1">
    <property type="nucleotide sequence ID" value="XM_045285443.1"/>
</dbReference>
<name>A0AC55CRF3_ECHTE</name>